<feature type="transmembrane region" description="Helical" evidence="7">
    <location>
        <begin position="243"/>
        <end position="262"/>
    </location>
</feature>
<evidence type="ECO:0000256" key="3">
    <source>
        <dbReference type="ARBA" id="ARBA00022597"/>
    </source>
</evidence>
<evidence type="ECO:0000256" key="4">
    <source>
        <dbReference type="ARBA" id="ARBA00022692"/>
    </source>
</evidence>
<protein>
    <submittedName>
        <fullName evidence="9">UDP-N-acetylglucosamine transporter</fullName>
    </submittedName>
</protein>
<feature type="transmembrane region" description="Helical" evidence="7">
    <location>
        <begin position="205"/>
        <end position="223"/>
    </location>
</feature>
<feature type="transmembrane region" description="Helical" evidence="7">
    <location>
        <begin position="172"/>
        <end position="193"/>
    </location>
</feature>
<feature type="transmembrane region" description="Helical" evidence="7">
    <location>
        <begin position="141"/>
        <end position="160"/>
    </location>
</feature>
<dbReference type="InterPro" id="IPR007271">
    <property type="entry name" value="Nuc_sug_transpt"/>
</dbReference>
<evidence type="ECO:0000313" key="8">
    <source>
        <dbReference type="Proteomes" id="UP000046393"/>
    </source>
</evidence>
<evidence type="ECO:0000313" key="9">
    <source>
        <dbReference type="WBParaSite" id="SMUV_0000477601-mRNA-1"/>
    </source>
</evidence>
<dbReference type="GO" id="GO:0000139">
    <property type="term" value="C:Golgi membrane"/>
    <property type="evidence" value="ECO:0007669"/>
    <property type="project" value="InterPro"/>
</dbReference>
<evidence type="ECO:0000256" key="6">
    <source>
        <dbReference type="ARBA" id="ARBA00023136"/>
    </source>
</evidence>
<dbReference type="SUPFAM" id="SSF103481">
    <property type="entry name" value="Multidrug resistance efflux transporter EmrE"/>
    <property type="match status" value="1"/>
</dbReference>
<sequence>MSSETSGIRDLLFKSYIVLSMTFVWAAYAITTRYTRSTKPELYSSTTVVLLSECVKITITLICLFYNSRYDCSNFRKVIIPIDLLKMSVPSITYVLQNNLDIVALSNLDAATYQVTTQLKVITTALFMMAFLGKKFSLHRWIAILLLFMGVAAVQLNAVSYKTGGKATGDNYILGLAAVLLICIMAGFAGVYFEMMLKDGTSTPLWIRNLQMYSCGVVAAGIGCYINDYDSIKRRGFFYGYDFRVFGIVCFLSVGGIYISLIMKYLDNLYKSFASSVSIILVVVFSVFLFDDVYIGMYFITGTVMVISAIVLYNRVSE</sequence>
<comment type="subcellular location">
    <subcellularLocation>
        <location evidence="1">Membrane</location>
        <topology evidence="1">Multi-pass membrane protein</topology>
    </subcellularLocation>
</comment>
<feature type="transmembrane region" description="Helical" evidence="7">
    <location>
        <begin position="42"/>
        <end position="66"/>
    </location>
</feature>
<proteinExistence type="inferred from homology"/>
<keyword evidence="3" id="KW-0813">Transport</keyword>
<dbReference type="PANTHER" id="PTHR10231">
    <property type="entry name" value="NUCLEOTIDE-SUGAR TRANSMEMBRANE TRANSPORTER"/>
    <property type="match status" value="1"/>
</dbReference>
<dbReference type="AlphaFoldDB" id="A0A0N5AJX6"/>
<comment type="similarity">
    <text evidence="2">Belongs to the nucleotide-sugar transporter family. SLC35A subfamily.</text>
</comment>
<dbReference type="GO" id="GO:0015165">
    <property type="term" value="F:pyrimidine nucleotide-sugar transmembrane transporter activity"/>
    <property type="evidence" value="ECO:0007669"/>
    <property type="project" value="InterPro"/>
</dbReference>
<dbReference type="Pfam" id="PF04142">
    <property type="entry name" value="Nuc_sug_transp"/>
    <property type="match status" value="1"/>
</dbReference>
<dbReference type="WBParaSite" id="SMUV_0000477601-mRNA-1">
    <property type="protein sequence ID" value="SMUV_0000477601-mRNA-1"/>
    <property type="gene ID" value="SMUV_0000477601"/>
</dbReference>
<evidence type="ECO:0000256" key="1">
    <source>
        <dbReference type="ARBA" id="ARBA00004141"/>
    </source>
</evidence>
<keyword evidence="4 7" id="KW-0812">Transmembrane</keyword>
<feature type="transmembrane region" description="Helical" evidence="7">
    <location>
        <begin position="295"/>
        <end position="313"/>
    </location>
</feature>
<keyword evidence="5 7" id="KW-1133">Transmembrane helix</keyword>
<feature type="transmembrane region" description="Helical" evidence="7">
    <location>
        <begin position="269"/>
        <end position="289"/>
    </location>
</feature>
<accession>A0A0N5AJX6</accession>
<evidence type="ECO:0000256" key="2">
    <source>
        <dbReference type="ARBA" id="ARBA00009976"/>
    </source>
</evidence>
<evidence type="ECO:0000256" key="7">
    <source>
        <dbReference type="SAM" id="Phobius"/>
    </source>
</evidence>
<reference evidence="9" key="1">
    <citation type="submission" date="2017-02" db="UniProtKB">
        <authorList>
            <consortium name="WormBaseParasite"/>
        </authorList>
    </citation>
    <scope>IDENTIFICATION</scope>
</reference>
<dbReference type="STRING" id="451379.A0A0N5AJX6"/>
<keyword evidence="8" id="KW-1185">Reference proteome</keyword>
<feature type="transmembrane region" description="Helical" evidence="7">
    <location>
        <begin position="12"/>
        <end position="30"/>
    </location>
</feature>
<name>A0A0N5AJX6_9BILA</name>
<dbReference type="InterPro" id="IPR037185">
    <property type="entry name" value="EmrE-like"/>
</dbReference>
<evidence type="ECO:0000256" key="5">
    <source>
        <dbReference type="ARBA" id="ARBA00022989"/>
    </source>
</evidence>
<organism evidence="8 9">
    <name type="scientific">Syphacia muris</name>
    <dbReference type="NCBI Taxonomy" id="451379"/>
    <lineage>
        <taxon>Eukaryota</taxon>
        <taxon>Metazoa</taxon>
        <taxon>Ecdysozoa</taxon>
        <taxon>Nematoda</taxon>
        <taxon>Chromadorea</taxon>
        <taxon>Rhabditida</taxon>
        <taxon>Spirurina</taxon>
        <taxon>Oxyuridomorpha</taxon>
        <taxon>Oxyuroidea</taxon>
        <taxon>Oxyuridae</taxon>
        <taxon>Syphacia</taxon>
    </lineage>
</organism>
<dbReference type="Proteomes" id="UP000046393">
    <property type="component" value="Unplaced"/>
</dbReference>
<dbReference type="NCBIfam" id="TIGR00803">
    <property type="entry name" value="nst"/>
    <property type="match status" value="1"/>
</dbReference>
<keyword evidence="6 7" id="KW-0472">Membrane</keyword>
<dbReference type="PIRSF" id="PIRSF005799">
    <property type="entry name" value="UDP-gal_transpt"/>
    <property type="match status" value="1"/>
</dbReference>
<keyword evidence="3" id="KW-0762">Sugar transport</keyword>